<gene>
    <name evidence="9" type="ORF">LQ327_08760</name>
</gene>
<evidence type="ECO:0000256" key="7">
    <source>
        <dbReference type="SAM" id="Phobius"/>
    </source>
</evidence>
<keyword evidence="2" id="KW-0201">Cytochrome c-type biogenesis</keyword>
<evidence type="ECO:0000256" key="5">
    <source>
        <dbReference type="ARBA" id="ARBA00023284"/>
    </source>
</evidence>
<dbReference type="PANTHER" id="PTHR42852">
    <property type="entry name" value="THIOL:DISULFIDE INTERCHANGE PROTEIN DSBE"/>
    <property type="match status" value="1"/>
</dbReference>
<feature type="region of interest" description="Disordered" evidence="6">
    <location>
        <begin position="28"/>
        <end position="49"/>
    </location>
</feature>
<keyword evidence="3" id="KW-0735">Signal-anchor</keyword>
<keyword evidence="4" id="KW-1015">Disulfide bond</keyword>
<dbReference type="CDD" id="cd02966">
    <property type="entry name" value="TlpA_like_family"/>
    <property type="match status" value="1"/>
</dbReference>
<evidence type="ECO:0000256" key="6">
    <source>
        <dbReference type="SAM" id="MobiDB-lite"/>
    </source>
</evidence>
<dbReference type="InterPro" id="IPR013766">
    <property type="entry name" value="Thioredoxin_domain"/>
</dbReference>
<dbReference type="PANTHER" id="PTHR42852:SF6">
    <property type="entry name" value="THIOL:DISULFIDE INTERCHANGE PROTEIN DSBE"/>
    <property type="match status" value="1"/>
</dbReference>
<dbReference type="InterPro" id="IPR017937">
    <property type="entry name" value="Thioredoxin_CS"/>
</dbReference>
<comment type="caution">
    <text evidence="9">The sequence shown here is derived from an EMBL/GenBank/DDBJ whole genome shotgun (WGS) entry which is preliminary data.</text>
</comment>
<dbReference type="Pfam" id="PF08534">
    <property type="entry name" value="Redoxin"/>
    <property type="match status" value="1"/>
</dbReference>
<keyword evidence="5" id="KW-0676">Redox-active center</keyword>
<comment type="subcellular location">
    <subcellularLocation>
        <location evidence="1">Cell envelope</location>
    </subcellularLocation>
</comment>
<evidence type="ECO:0000256" key="3">
    <source>
        <dbReference type="ARBA" id="ARBA00022968"/>
    </source>
</evidence>
<evidence type="ECO:0000259" key="8">
    <source>
        <dbReference type="PROSITE" id="PS51352"/>
    </source>
</evidence>
<dbReference type="Gene3D" id="3.40.30.10">
    <property type="entry name" value="Glutaredoxin"/>
    <property type="match status" value="1"/>
</dbReference>
<accession>A0ABS8P5E3</accession>
<keyword evidence="7" id="KW-0472">Membrane</keyword>
<keyword evidence="7" id="KW-1133">Transmembrane helix</keyword>
<organism evidence="9 10">
    <name type="scientific">Actinomycetospora endophytica</name>
    <dbReference type="NCBI Taxonomy" id="2291215"/>
    <lineage>
        <taxon>Bacteria</taxon>
        <taxon>Bacillati</taxon>
        <taxon>Actinomycetota</taxon>
        <taxon>Actinomycetes</taxon>
        <taxon>Pseudonocardiales</taxon>
        <taxon>Pseudonocardiaceae</taxon>
        <taxon>Actinomycetospora</taxon>
    </lineage>
</organism>
<dbReference type="InterPro" id="IPR050553">
    <property type="entry name" value="Thioredoxin_ResA/DsbE_sf"/>
</dbReference>
<dbReference type="SUPFAM" id="SSF52833">
    <property type="entry name" value="Thioredoxin-like"/>
    <property type="match status" value="1"/>
</dbReference>
<dbReference type="PROSITE" id="PS51352">
    <property type="entry name" value="THIOREDOXIN_2"/>
    <property type="match status" value="1"/>
</dbReference>
<evidence type="ECO:0000256" key="2">
    <source>
        <dbReference type="ARBA" id="ARBA00022748"/>
    </source>
</evidence>
<keyword evidence="7" id="KW-0812">Transmembrane</keyword>
<evidence type="ECO:0000256" key="4">
    <source>
        <dbReference type="ARBA" id="ARBA00023157"/>
    </source>
</evidence>
<keyword evidence="10" id="KW-1185">Reference proteome</keyword>
<evidence type="ECO:0000313" key="9">
    <source>
        <dbReference type="EMBL" id="MCD2193472.1"/>
    </source>
</evidence>
<evidence type="ECO:0000313" key="10">
    <source>
        <dbReference type="Proteomes" id="UP001199469"/>
    </source>
</evidence>
<reference evidence="9 10" key="1">
    <citation type="submission" date="2021-11" db="EMBL/GenBank/DDBJ databases">
        <title>Draft genome sequence of Actinomycetospora sp. SF1 isolated from the rhizosphere soil.</title>
        <authorList>
            <person name="Duangmal K."/>
            <person name="Chantavorakit T."/>
        </authorList>
    </citation>
    <scope>NUCLEOTIDE SEQUENCE [LARGE SCALE GENOMIC DNA]</scope>
    <source>
        <strain evidence="9 10">TBRC 5722</strain>
    </source>
</reference>
<dbReference type="InterPro" id="IPR013740">
    <property type="entry name" value="Redoxin"/>
</dbReference>
<proteinExistence type="predicted"/>
<feature type="compositionally biased region" description="Low complexity" evidence="6">
    <location>
        <begin position="38"/>
        <end position="49"/>
    </location>
</feature>
<name>A0ABS8P5E3_9PSEU</name>
<dbReference type="Proteomes" id="UP001199469">
    <property type="component" value="Unassembled WGS sequence"/>
</dbReference>
<dbReference type="EMBL" id="JAJNDB010000001">
    <property type="protein sequence ID" value="MCD2193472.1"/>
    <property type="molecule type" value="Genomic_DNA"/>
</dbReference>
<feature type="transmembrane region" description="Helical" evidence="7">
    <location>
        <begin position="6"/>
        <end position="24"/>
    </location>
</feature>
<protein>
    <submittedName>
        <fullName evidence="9">TlpA family protein disulfide reductase</fullName>
    </submittedName>
</protein>
<dbReference type="PROSITE" id="PS00194">
    <property type="entry name" value="THIOREDOXIN_1"/>
    <property type="match status" value="1"/>
</dbReference>
<evidence type="ECO:0000256" key="1">
    <source>
        <dbReference type="ARBA" id="ARBA00004196"/>
    </source>
</evidence>
<sequence>MTRTEVGSTLIVVILVIVGVIALWPRDSDGGSAPQPVPTAAPTARSDPAELAGARAEAGLAACPTPTAGTTPARAPLAGLSLDCLGAPGRVDLGAALPGRTTLVNFWASWCGPCREEIPAITGYAAQPGAASVLGVDVADDPADALALLGQLGAHYPSVSDPGQTVGRRLGAAPVLPASVVVRSDGTVVPLPAQVFASPAQVRTAVDGALAKAAG</sequence>
<feature type="domain" description="Thioredoxin" evidence="8">
    <location>
        <begin position="71"/>
        <end position="211"/>
    </location>
</feature>
<dbReference type="InterPro" id="IPR036249">
    <property type="entry name" value="Thioredoxin-like_sf"/>
</dbReference>
<dbReference type="RefSeq" id="WP_230731658.1">
    <property type="nucleotide sequence ID" value="NZ_JAJNDB010000001.1"/>
</dbReference>